<dbReference type="SUPFAM" id="SSF51556">
    <property type="entry name" value="Metallo-dependent hydrolases"/>
    <property type="match status" value="1"/>
</dbReference>
<keyword evidence="5" id="KW-1185">Reference proteome</keyword>
<dbReference type="InterPro" id="IPR032466">
    <property type="entry name" value="Metal_Hydrolase"/>
</dbReference>
<name>A0A238K640_9RHOB</name>
<feature type="domain" description="Urease" evidence="3">
    <location>
        <begin position="1"/>
        <end position="142"/>
    </location>
</feature>
<dbReference type="GO" id="GO:0009039">
    <property type="term" value="F:urease activity"/>
    <property type="evidence" value="ECO:0007669"/>
    <property type="project" value="UniProtKB-EC"/>
</dbReference>
<feature type="region of interest" description="Disordered" evidence="2">
    <location>
        <begin position="76"/>
        <end position="97"/>
    </location>
</feature>
<dbReference type="GO" id="GO:0016151">
    <property type="term" value="F:nickel cation binding"/>
    <property type="evidence" value="ECO:0007669"/>
    <property type="project" value="InterPro"/>
</dbReference>
<gene>
    <name evidence="4" type="primary">ureC1_3</name>
    <name evidence="4" type="ORF">MAA8898_01451</name>
</gene>
<comment type="subcellular location">
    <subcellularLocation>
        <location evidence="1">Cytoplasm</location>
    </subcellularLocation>
</comment>
<protein>
    <submittedName>
        <fullName evidence="4">Urease subunit alpha 1</fullName>
        <ecNumber evidence="4">3.5.1.5</ecNumber>
    </submittedName>
</protein>
<evidence type="ECO:0000256" key="2">
    <source>
        <dbReference type="SAM" id="MobiDB-lite"/>
    </source>
</evidence>
<dbReference type="AlphaFoldDB" id="A0A238K640"/>
<organism evidence="4 5">
    <name type="scientific">Maliponia aquimaris</name>
    <dbReference type="NCBI Taxonomy" id="1673631"/>
    <lineage>
        <taxon>Bacteria</taxon>
        <taxon>Pseudomonadati</taxon>
        <taxon>Pseudomonadota</taxon>
        <taxon>Alphaproteobacteria</taxon>
        <taxon>Rhodobacterales</taxon>
        <taxon>Paracoccaceae</taxon>
        <taxon>Maliponia</taxon>
    </lineage>
</organism>
<keyword evidence="1" id="KW-0963">Cytoplasm</keyword>
<evidence type="ECO:0000256" key="1">
    <source>
        <dbReference type="PROSITE-ProRule" id="PRU00700"/>
    </source>
</evidence>
<dbReference type="EMBL" id="FXYF01000003">
    <property type="protein sequence ID" value="SMX38253.1"/>
    <property type="molecule type" value="Genomic_DNA"/>
</dbReference>
<sequence length="142" mass="15316">MGKRFGLVLWDPAFFGVKPDMVLIGGTIVCALMGDPNASIPTPQPVHTRPMWGACGRGVERSAVVFVSEAAQAEGIGKAPGPAKNTQAVRNTPGIGKKDLILNDAMPQVEENPETHEMRGDRELSTCKPATERPMAQRFFPF</sequence>
<evidence type="ECO:0000259" key="3">
    <source>
        <dbReference type="PROSITE" id="PS51368"/>
    </source>
</evidence>
<dbReference type="GO" id="GO:0005737">
    <property type="term" value="C:cytoplasm"/>
    <property type="evidence" value="ECO:0007669"/>
    <property type="project" value="UniProtKB-SubCell"/>
</dbReference>
<evidence type="ECO:0000313" key="4">
    <source>
        <dbReference type="EMBL" id="SMX38253.1"/>
    </source>
</evidence>
<dbReference type="PANTHER" id="PTHR43440">
    <property type="entry name" value="UREASE"/>
    <property type="match status" value="1"/>
</dbReference>
<dbReference type="PROSITE" id="PS51368">
    <property type="entry name" value="UREASE_3"/>
    <property type="match status" value="1"/>
</dbReference>
<accession>A0A238K640</accession>
<dbReference type="InterPro" id="IPR011059">
    <property type="entry name" value="Metal-dep_hydrolase_composite"/>
</dbReference>
<dbReference type="PANTHER" id="PTHR43440:SF1">
    <property type="entry name" value="UREASE"/>
    <property type="match status" value="1"/>
</dbReference>
<dbReference type="Proteomes" id="UP000207598">
    <property type="component" value="Unassembled WGS sequence"/>
</dbReference>
<evidence type="ECO:0000313" key="5">
    <source>
        <dbReference type="Proteomes" id="UP000207598"/>
    </source>
</evidence>
<comment type="caution">
    <text evidence="1">Lacks conserved residue(s) required for the propagation of feature annotation.</text>
</comment>
<reference evidence="4 5" key="1">
    <citation type="submission" date="2017-05" db="EMBL/GenBank/DDBJ databases">
        <authorList>
            <person name="Song R."/>
            <person name="Chenine A.L."/>
            <person name="Ruprecht R.M."/>
        </authorList>
    </citation>
    <scope>NUCLEOTIDE SEQUENCE [LARGE SCALE GENOMIC DNA]</scope>
    <source>
        <strain evidence="4 5">CECT 8898</strain>
    </source>
</reference>
<dbReference type="InterPro" id="IPR017951">
    <property type="entry name" value="Urease_asu_c"/>
</dbReference>
<dbReference type="InterPro" id="IPR050112">
    <property type="entry name" value="Urease_alpha_subunit"/>
</dbReference>
<dbReference type="EC" id="3.5.1.5" evidence="4"/>
<dbReference type="Gene3D" id="3.20.20.140">
    <property type="entry name" value="Metal-dependent hydrolases"/>
    <property type="match status" value="1"/>
</dbReference>
<dbReference type="SUPFAM" id="SSF51338">
    <property type="entry name" value="Composite domain of metallo-dependent hydrolases"/>
    <property type="match status" value="1"/>
</dbReference>
<proteinExistence type="predicted"/>
<keyword evidence="4" id="KW-0378">Hydrolase</keyword>